<evidence type="ECO:0000313" key="7">
    <source>
        <dbReference type="Proteomes" id="UP000287296"/>
    </source>
</evidence>
<dbReference type="Gene3D" id="3.40.190.10">
    <property type="entry name" value="Periplasmic binding protein-like II"/>
    <property type="match status" value="2"/>
</dbReference>
<keyword evidence="2" id="KW-0813">Transport</keyword>
<dbReference type="Pfam" id="PF13416">
    <property type="entry name" value="SBP_bac_8"/>
    <property type="match status" value="1"/>
</dbReference>
<accession>A0A429X2K4</accession>
<dbReference type="PRINTS" id="PR00909">
    <property type="entry name" value="SPERMDNBNDNG"/>
</dbReference>
<dbReference type="PIRSF" id="PIRSF019574">
    <property type="entry name" value="Periplasmic_polyamine_BP"/>
    <property type="match status" value="1"/>
</dbReference>
<dbReference type="AlphaFoldDB" id="A0A429X2K4"/>
<dbReference type="OrthoDB" id="9769319at2"/>
<dbReference type="Proteomes" id="UP000287296">
    <property type="component" value="Unassembled WGS sequence"/>
</dbReference>
<dbReference type="CDD" id="cd13590">
    <property type="entry name" value="PBP2_PotD_PotF_like"/>
    <property type="match status" value="1"/>
</dbReference>
<evidence type="ECO:0000256" key="3">
    <source>
        <dbReference type="ARBA" id="ARBA00022729"/>
    </source>
</evidence>
<reference evidence="6 7" key="1">
    <citation type="submission" date="2018-12" db="EMBL/GenBank/DDBJ databases">
        <authorList>
            <person name="Sun L."/>
            <person name="Chen Z."/>
        </authorList>
    </citation>
    <scope>NUCLEOTIDE SEQUENCE [LARGE SCALE GENOMIC DNA]</scope>
    <source>
        <strain evidence="6 7">LMG 29736</strain>
    </source>
</reference>
<sequence>MTKMGYQRFAWSVVFLLLISSILAGCGGKSPPESQKASSDADSEEDQITGELNLFNWSEYMPDNVIKKFEKEYGVKVNYSVYSSNDEMLAKINAGASGYDIAVGTDYMVEVMRKENLLEPINLDNITNLNNIDDQFLDKSFDPGNEYSVPYMWGGAFIAYNKDTVDTEITSYKDLWKPEFKNSLVILDDQRIMLGIANKMQGESMSSTDPKVIEKSKELLIDLLPNIKAFDSDTQKTMLLNGEAKAGVVWGAEAYLAYNENPAIETVLPEEGMYLGIDCFIIPKNAPNKRAAEAFIDFVLRPEVSAEITEDFPYSNPNKAAHELIGEEIMNHPAVNPPEEELEKGEFLKDLGETVLDYDRAWSEVKQ</sequence>
<proteinExistence type="predicted"/>
<feature type="binding site" evidence="5">
    <location>
        <position position="107"/>
    </location>
    <ligand>
        <name>spermidine</name>
        <dbReference type="ChEBI" id="CHEBI:57834"/>
    </ligand>
</feature>
<feature type="binding site" evidence="5">
    <location>
        <position position="59"/>
    </location>
    <ligand>
        <name>spermidine</name>
        <dbReference type="ChEBI" id="CHEBI:57834"/>
    </ligand>
</feature>
<dbReference type="GO" id="GO:0042597">
    <property type="term" value="C:periplasmic space"/>
    <property type="evidence" value="ECO:0007669"/>
    <property type="project" value="UniProtKB-SubCell"/>
</dbReference>
<name>A0A429X2K4_SIMTE</name>
<comment type="subcellular location">
    <subcellularLocation>
        <location evidence="1">Periplasm</location>
    </subcellularLocation>
</comment>
<evidence type="ECO:0000313" key="6">
    <source>
        <dbReference type="EMBL" id="RST57475.1"/>
    </source>
</evidence>
<gene>
    <name evidence="6" type="ORF">D5F11_022395</name>
</gene>
<dbReference type="RefSeq" id="WP_120118366.1">
    <property type="nucleotide sequence ID" value="NZ_QYTW02000033.1"/>
</dbReference>
<dbReference type="InterPro" id="IPR001188">
    <property type="entry name" value="Sperm_putr-bd"/>
</dbReference>
<dbReference type="EMBL" id="QYTW02000033">
    <property type="protein sequence ID" value="RST57475.1"/>
    <property type="molecule type" value="Genomic_DNA"/>
</dbReference>
<protein>
    <submittedName>
        <fullName evidence="6">Spermidine/putrescine ABC transporter substrate-binding protein</fullName>
    </submittedName>
</protein>
<keyword evidence="4" id="KW-0574">Periplasm</keyword>
<keyword evidence="3" id="KW-0732">Signal</keyword>
<dbReference type="PANTHER" id="PTHR30222">
    <property type="entry name" value="SPERMIDINE/PUTRESCINE-BINDING PERIPLASMIC PROTEIN"/>
    <property type="match status" value="1"/>
</dbReference>
<evidence type="ECO:0000256" key="4">
    <source>
        <dbReference type="ARBA" id="ARBA00022764"/>
    </source>
</evidence>
<evidence type="ECO:0000256" key="1">
    <source>
        <dbReference type="ARBA" id="ARBA00004418"/>
    </source>
</evidence>
<dbReference type="PROSITE" id="PS51257">
    <property type="entry name" value="PROKAR_LIPOPROTEIN"/>
    <property type="match status" value="1"/>
</dbReference>
<comment type="caution">
    <text evidence="6">The sequence shown here is derived from an EMBL/GenBank/DDBJ whole genome shotgun (WGS) entry which is preliminary data.</text>
</comment>
<dbReference type="SUPFAM" id="SSF53850">
    <property type="entry name" value="Periplasmic binding protein-like II"/>
    <property type="match status" value="1"/>
</dbReference>
<dbReference type="InterPro" id="IPR006059">
    <property type="entry name" value="SBP"/>
</dbReference>
<evidence type="ECO:0000256" key="2">
    <source>
        <dbReference type="ARBA" id="ARBA00022448"/>
    </source>
</evidence>
<dbReference type="GO" id="GO:0015846">
    <property type="term" value="P:polyamine transport"/>
    <property type="evidence" value="ECO:0007669"/>
    <property type="project" value="InterPro"/>
</dbReference>
<dbReference type="GO" id="GO:0019808">
    <property type="term" value="F:polyamine binding"/>
    <property type="evidence" value="ECO:0007669"/>
    <property type="project" value="InterPro"/>
</dbReference>
<dbReference type="PANTHER" id="PTHR30222:SF17">
    <property type="entry name" value="SPERMIDINE_PUTRESCINE-BINDING PERIPLASMIC PROTEIN"/>
    <property type="match status" value="1"/>
</dbReference>
<evidence type="ECO:0000256" key="5">
    <source>
        <dbReference type="PIRSR" id="PIRSR019574-1"/>
    </source>
</evidence>
<organism evidence="6 7">
    <name type="scientific">Siminovitchia terrae</name>
    <name type="common">Bacillus terrae</name>
    <dbReference type="NCBI Taxonomy" id="1914933"/>
    <lineage>
        <taxon>Bacteria</taxon>
        <taxon>Bacillati</taxon>
        <taxon>Bacillota</taxon>
        <taxon>Bacilli</taxon>
        <taxon>Bacillales</taxon>
        <taxon>Bacillaceae</taxon>
        <taxon>Siminovitchia</taxon>
    </lineage>
</organism>